<feature type="non-terminal residue" evidence="1">
    <location>
        <position position="56"/>
    </location>
</feature>
<proteinExistence type="predicted"/>
<organism evidence="1 2">
    <name type="scientific">Mortierella polycephala</name>
    <dbReference type="NCBI Taxonomy" id="41804"/>
    <lineage>
        <taxon>Eukaryota</taxon>
        <taxon>Fungi</taxon>
        <taxon>Fungi incertae sedis</taxon>
        <taxon>Mucoromycota</taxon>
        <taxon>Mortierellomycotina</taxon>
        <taxon>Mortierellomycetes</taxon>
        <taxon>Mortierellales</taxon>
        <taxon>Mortierellaceae</taxon>
        <taxon>Mortierella</taxon>
    </lineage>
</organism>
<evidence type="ECO:0000313" key="2">
    <source>
        <dbReference type="Proteomes" id="UP000726737"/>
    </source>
</evidence>
<accession>A0A9P6PEB5</accession>
<evidence type="ECO:0000313" key="1">
    <source>
        <dbReference type="EMBL" id="KAG0244709.1"/>
    </source>
</evidence>
<dbReference type="AlphaFoldDB" id="A0A9P6PEB5"/>
<keyword evidence="2" id="KW-1185">Reference proteome</keyword>
<sequence length="56" mass="5829">LREGGLGREIESVPEGGNKVTVPILADKRAGETVFKAQILCNTGSDFGEVERAVGG</sequence>
<reference evidence="1" key="1">
    <citation type="journal article" date="2020" name="Fungal Divers.">
        <title>Resolving the Mortierellaceae phylogeny through synthesis of multi-gene phylogenetics and phylogenomics.</title>
        <authorList>
            <person name="Vandepol N."/>
            <person name="Liber J."/>
            <person name="Desiro A."/>
            <person name="Na H."/>
            <person name="Kennedy M."/>
            <person name="Barry K."/>
            <person name="Grigoriev I.V."/>
            <person name="Miller A.N."/>
            <person name="O'Donnell K."/>
            <person name="Stajich J.E."/>
            <person name="Bonito G."/>
        </authorList>
    </citation>
    <scope>NUCLEOTIDE SEQUENCE</scope>
    <source>
        <strain evidence="1">KOD948</strain>
    </source>
</reference>
<gene>
    <name evidence="1" type="ORF">BG011_002873</name>
</gene>
<dbReference type="EMBL" id="JAAAJA010001982">
    <property type="protein sequence ID" value="KAG0244709.1"/>
    <property type="molecule type" value="Genomic_DNA"/>
</dbReference>
<name>A0A9P6PEB5_9FUNG</name>
<protein>
    <submittedName>
        <fullName evidence="1">Uncharacterized protein</fullName>
    </submittedName>
</protein>
<comment type="caution">
    <text evidence="1">The sequence shown here is derived from an EMBL/GenBank/DDBJ whole genome shotgun (WGS) entry which is preliminary data.</text>
</comment>
<dbReference type="Proteomes" id="UP000726737">
    <property type="component" value="Unassembled WGS sequence"/>
</dbReference>
<feature type="non-terminal residue" evidence="1">
    <location>
        <position position="1"/>
    </location>
</feature>